<accession>A0A8S2WRM6</accession>
<dbReference type="AlphaFoldDB" id="A0A8S2WRM6"/>
<comment type="caution">
    <text evidence="1">The sequence shown here is derived from an EMBL/GenBank/DDBJ whole genome shotgun (WGS) entry which is preliminary data.</text>
</comment>
<protein>
    <submittedName>
        <fullName evidence="1">Uncharacterized protein</fullName>
    </submittedName>
</protein>
<feature type="non-terminal residue" evidence="1">
    <location>
        <position position="292"/>
    </location>
</feature>
<evidence type="ECO:0000313" key="1">
    <source>
        <dbReference type="EMBL" id="CAF4457795.1"/>
    </source>
</evidence>
<organism evidence="1 2">
    <name type="scientific">Didymodactylos carnosus</name>
    <dbReference type="NCBI Taxonomy" id="1234261"/>
    <lineage>
        <taxon>Eukaryota</taxon>
        <taxon>Metazoa</taxon>
        <taxon>Spiralia</taxon>
        <taxon>Gnathifera</taxon>
        <taxon>Rotifera</taxon>
        <taxon>Eurotatoria</taxon>
        <taxon>Bdelloidea</taxon>
        <taxon>Philodinida</taxon>
        <taxon>Philodinidae</taxon>
        <taxon>Didymodactylos</taxon>
    </lineage>
</organism>
<gene>
    <name evidence="1" type="ORF">TMI583_LOCUS46118</name>
</gene>
<proteinExistence type="predicted"/>
<dbReference type="Proteomes" id="UP000682733">
    <property type="component" value="Unassembled WGS sequence"/>
</dbReference>
<name>A0A8S2WRM6_9BILA</name>
<sequence length="292" mass="34437">MFENFCLDFHLNIGKVNQPTSKRSNQVIDVVCASANVDDVSVILYGTSDHFPVRFVGPWITDSTYVFKDIHWNVYSLVLSFLQPYFMHLCYRLPADAFLSLLSNFLGSFVVKVTRYVQVSHYRRSLPVWIREEISILHHLRNRYYRHHSQETYIGYTTQRQFVDFFVKEHRAVQWDNFLKQCKVNDNNHFWKFTARHYQSSTPRIKGITTESGVITDPACIVGELHQYYQEHFRLPIEKLSPAAQQQIDMDYEYFCTLHENSPEEKPLATTFEEVSSILKFEVCTMSRARFG</sequence>
<reference evidence="1" key="1">
    <citation type="submission" date="2021-02" db="EMBL/GenBank/DDBJ databases">
        <authorList>
            <person name="Nowell W R."/>
        </authorList>
    </citation>
    <scope>NUCLEOTIDE SEQUENCE</scope>
</reference>
<evidence type="ECO:0000313" key="2">
    <source>
        <dbReference type="Proteomes" id="UP000682733"/>
    </source>
</evidence>
<dbReference type="EMBL" id="CAJOBA010084662">
    <property type="protein sequence ID" value="CAF4457795.1"/>
    <property type="molecule type" value="Genomic_DNA"/>
</dbReference>